<dbReference type="EMBL" id="BDIP01005396">
    <property type="protein sequence ID" value="GIQ89758.1"/>
    <property type="molecule type" value="Genomic_DNA"/>
</dbReference>
<comment type="caution">
    <text evidence="1">The sequence shown here is derived from an EMBL/GenBank/DDBJ whole genome shotgun (WGS) entry which is preliminary data.</text>
</comment>
<evidence type="ECO:0000313" key="2">
    <source>
        <dbReference type="Proteomes" id="UP000265618"/>
    </source>
</evidence>
<proteinExistence type="predicted"/>
<gene>
    <name evidence="1" type="ORF">KIPB_012318</name>
</gene>
<dbReference type="AlphaFoldDB" id="A0A9K3GNU0"/>
<evidence type="ECO:0000313" key="1">
    <source>
        <dbReference type="EMBL" id="GIQ89758.1"/>
    </source>
</evidence>
<name>A0A9K3GNU0_9EUKA</name>
<sequence>MDVEETEQHFGCNFITPAFMRDGPGNRRLDPPISYASESRTMAGLCQELHNFTSSLEAMKRGWKVYMLGCLILRRFYASANVSFKSHPPQVYVPACALVGGMVLNVYLTEARFGDIGPQVVRKIAQQIETLPNMENIATPIVTAEVLFNAQQSVCLELRLDLFRTYTIPFVPAITAAIAYKVCQHK</sequence>
<accession>A0A9K3GNU0</accession>
<reference evidence="1 2" key="1">
    <citation type="journal article" date="2018" name="PLoS ONE">
        <title>The draft genome of Kipferlia bialata reveals reductive genome evolution in fornicate parasites.</title>
        <authorList>
            <person name="Tanifuji G."/>
            <person name="Takabayashi S."/>
            <person name="Kume K."/>
            <person name="Takagi M."/>
            <person name="Nakayama T."/>
            <person name="Kamikawa R."/>
            <person name="Inagaki Y."/>
            <person name="Hashimoto T."/>
        </authorList>
    </citation>
    <scope>NUCLEOTIDE SEQUENCE [LARGE SCALE GENOMIC DNA]</scope>
    <source>
        <strain evidence="1">NY0173</strain>
    </source>
</reference>
<organism evidence="1 2">
    <name type="scientific">Kipferlia bialata</name>
    <dbReference type="NCBI Taxonomy" id="797122"/>
    <lineage>
        <taxon>Eukaryota</taxon>
        <taxon>Metamonada</taxon>
        <taxon>Carpediemonas-like organisms</taxon>
        <taxon>Kipferlia</taxon>
    </lineage>
</organism>
<protein>
    <submittedName>
        <fullName evidence="1">Uncharacterized protein</fullName>
    </submittedName>
</protein>
<keyword evidence="2" id="KW-1185">Reference proteome</keyword>
<dbReference type="Proteomes" id="UP000265618">
    <property type="component" value="Unassembled WGS sequence"/>
</dbReference>